<proteinExistence type="predicted"/>
<evidence type="ECO:0000313" key="2">
    <source>
        <dbReference type="EMBL" id="SVC20144.1"/>
    </source>
</evidence>
<evidence type="ECO:0000256" key="1">
    <source>
        <dbReference type="SAM" id="MobiDB-lite"/>
    </source>
</evidence>
<accession>A0A382K5H7</accession>
<gene>
    <name evidence="2" type="ORF">METZ01_LOCUS272998</name>
</gene>
<dbReference type="EMBL" id="UINC01078760">
    <property type="protein sequence ID" value="SVC20144.1"/>
    <property type="molecule type" value="Genomic_DNA"/>
</dbReference>
<feature type="region of interest" description="Disordered" evidence="1">
    <location>
        <begin position="10"/>
        <end position="37"/>
    </location>
</feature>
<protein>
    <submittedName>
        <fullName evidence="2">Uncharacterized protein</fullName>
    </submittedName>
</protein>
<reference evidence="2" key="1">
    <citation type="submission" date="2018-05" db="EMBL/GenBank/DDBJ databases">
        <authorList>
            <person name="Lanie J.A."/>
            <person name="Ng W.-L."/>
            <person name="Kazmierczak K.M."/>
            <person name="Andrzejewski T.M."/>
            <person name="Davidsen T.M."/>
            <person name="Wayne K.J."/>
            <person name="Tettelin H."/>
            <person name="Glass J.I."/>
            <person name="Rusch D."/>
            <person name="Podicherti R."/>
            <person name="Tsui H.-C.T."/>
            <person name="Winkler M.E."/>
        </authorList>
    </citation>
    <scope>NUCLEOTIDE SEQUENCE</scope>
</reference>
<name>A0A382K5H7_9ZZZZ</name>
<sequence length="46" mass="4772">MPMAKITEFKGYAAGDEVPGPPKPESPPDPMIVSAQDGVPVVYPGC</sequence>
<organism evidence="2">
    <name type="scientific">marine metagenome</name>
    <dbReference type="NCBI Taxonomy" id="408172"/>
    <lineage>
        <taxon>unclassified sequences</taxon>
        <taxon>metagenomes</taxon>
        <taxon>ecological metagenomes</taxon>
    </lineage>
</organism>
<feature type="compositionally biased region" description="Pro residues" evidence="1">
    <location>
        <begin position="19"/>
        <end position="30"/>
    </location>
</feature>
<feature type="non-terminal residue" evidence="2">
    <location>
        <position position="46"/>
    </location>
</feature>
<dbReference type="AlphaFoldDB" id="A0A382K5H7"/>